<gene>
    <name evidence="2" type="ORF">GCM10011514_16870</name>
</gene>
<dbReference type="Proteomes" id="UP000609064">
    <property type="component" value="Unassembled WGS sequence"/>
</dbReference>
<organism evidence="2 3">
    <name type="scientific">Emticicia aquatilis</name>
    <dbReference type="NCBI Taxonomy" id="1537369"/>
    <lineage>
        <taxon>Bacteria</taxon>
        <taxon>Pseudomonadati</taxon>
        <taxon>Bacteroidota</taxon>
        <taxon>Cytophagia</taxon>
        <taxon>Cytophagales</taxon>
        <taxon>Leadbetterellaceae</taxon>
        <taxon>Emticicia</taxon>
    </lineage>
</organism>
<feature type="compositionally biased region" description="Gly residues" evidence="1">
    <location>
        <begin position="46"/>
        <end position="61"/>
    </location>
</feature>
<dbReference type="EMBL" id="BMKK01000003">
    <property type="protein sequence ID" value="GGD53379.1"/>
    <property type="molecule type" value="Genomic_DNA"/>
</dbReference>
<feature type="compositionally biased region" description="Low complexity" evidence="1">
    <location>
        <begin position="30"/>
        <end position="45"/>
    </location>
</feature>
<reference evidence="2" key="2">
    <citation type="submission" date="2020-09" db="EMBL/GenBank/DDBJ databases">
        <authorList>
            <person name="Sun Q."/>
            <person name="Zhou Y."/>
        </authorList>
    </citation>
    <scope>NUCLEOTIDE SEQUENCE</scope>
    <source>
        <strain evidence="2">CGMCC 1.15958</strain>
    </source>
</reference>
<dbReference type="RefSeq" id="WP_188765624.1">
    <property type="nucleotide sequence ID" value="NZ_BMKK01000003.1"/>
</dbReference>
<keyword evidence="3" id="KW-1185">Reference proteome</keyword>
<name>A0A916YNH8_9BACT</name>
<sequence>MTKKLLIGIALVLGAILAIWACTKIDVRPTQQTKTTQNTQTNDSGSSGGSGSGGGGGGTGTGDDDNPVGSDNFTYLYNYGSNYVRCTPIPNKFEKVDHASKDAARSMIPIDLHSWSIANFVRTKLIFSHFKLKDSQGTVLYEYHDTEGAVHVSLSQNDRENNRGNNHQAALSRFLIAEGNYTIEYQNLSNSVGKAYFEAFEQYEGNQFRMLIGSNVTGNLQPSIEVSDRMEVSPNTSITYGFTVTYGNYSMIKFNANGFEHN</sequence>
<reference evidence="2" key="1">
    <citation type="journal article" date="2014" name="Int. J. Syst. Evol. Microbiol.">
        <title>Complete genome sequence of Corynebacterium casei LMG S-19264T (=DSM 44701T), isolated from a smear-ripened cheese.</title>
        <authorList>
            <consortium name="US DOE Joint Genome Institute (JGI-PGF)"/>
            <person name="Walter F."/>
            <person name="Albersmeier A."/>
            <person name="Kalinowski J."/>
            <person name="Ruckert C."/>
        </authorList>
    </citation>
    <scope>NUCLEOTIDE SEQUENCE</scope>
    <source>
        <strain evidence="2">CGMCC 1.15958</strain>
    </source>
</reference>
<comment type="caution">
    <text evidence="2">The sequence shown here is derived from an EMBL/GenBank/DDBJ whole genome shotgun (WGS) entry which is preliminary data.</text>
</comment>
<protein>
    <submittedName>
        <fullName evidence="2">Uncharacterized protein</fullName>
    </submittedName>
</protein>
<evidence type="ECO:0000313" key="3">
    <source>
        <dbReference type="Proteomes" id="UP000609064"/>
    </source>
</evidence>
<evidence type="ECO:0000256" key="1">
    <source>
        <dbReference type="SAM" id="MobiDB-lite"/>
    </source>
</evidence>
<accession>A0A916YNH8</accession>
<evidence type="ECO:0000313" key="2">
    <source>
        <dbReference type="EMBL" id="GGD53379.1"/>
    </source>
</evidence>
<proteinExistence type="predicted"/>
<dbReference type="AlphaFoldDB" id="A0A916YNH8"/>
<feature type="region of interest" description="Disordered" evidence="1">
    <location>
        <begin position="30"/>
        <end position="66"/>
    </location>
</feature>